<reference evidence="1 2" key="1">
    <citation type="submission" date="2024-09" db="EMBL/GenBank/DDBJ databases">
        <title>Floridaenema gen nov. (Aerosakkonemataceae, Aerosakkonematales ord. nov., Cyanobacteria) from benthic tropical and subtropical fresh waters, with the description of four new species.</title>
        <authorList>
            <person name="Moretto J.A."/>
            <person name="Berthold D.E."/>
            <person name="Lefler F.W."/>
            <person name="Huang I.-S."/>
            <person name="Laughinghouse H. IV."/>
        </authorList>
    </citation>
    <scope>NUCLEOTIDE SEQUENCE [LARGE SCALE GENOMIC DNA]</scope>
    <source>
        <strain evidence="1 2">BLCC-F46</strain>
    </source>
</reference>
<accession>A0ABV4X3T6</accession>
<comment type="caution">
    <text evidence="1">The sequence shown here is derived from an EMBL/GenBank/DDBJ whole genome shotgun (WGS) entry which is preliminary data.</text>
</comment>
<sequence length="63" mass="7043">MSVIDLKIVGAGLADNVSGKQITHQQNLPPIFVTQPQSIYTRIMTHLINSMGRKCFAPSQNFW</sequence>
<evidence type="ECO:0000313" key="1">
    <source>
        <dbReference type="EMBL" id="MFB2876971.1"/>
    </source>
</evidence>
<evidence type="ECO:0000313" key="2">
    <source>
        <dbReference type="Proteomes" id="UP001576774"/>
    </source>
</evidence>
<name>A0ABV4X3T6_9CYAN</name>
<proteinExistence type="predicted"/>
<dbReference type="EMBL" id="JBHFNQ010000065">
    <property type="protein sequence ID" value="MFB2876971.1"/>
    <property type="molecule type" value="Genomic_DNA"/>
</dbReference>
<gene>
    <name evidence="1" type="ORF">ACE1CC_08745</name>
</gene>
<organism evidence="1 2">
    <name type="scientific">Floridaenema aerugineum BLCC-F46</name>
    <dbReference type="NCBI Taxonomy" id="3153654"/>
    <lineage>
        <taxon>Bacteria</taxon>
        <taxon>Bacillati</taxon>
        <taxon>Cyanobacteriota</taxon>
        <taxon>Cyanophyceae</taxon>
        <taxon>Oscillatoriophycideae</taxon>
        <taxon>Aerosakkonematales</taxon>
        <taxon>Aerosakkonemataceae</taxon>
        <taxon>Floridanema</taxon>
        <taxon>Floridanema aerugineum</taxon>
    </lineage>
</organism>
<dbReference type="RefSeq" id="WP_413270085.1">
    <property type="nucleotide sequence ID" value="NZ_JBHFNQ010000065.1"/>
</dbReference>
<dbReference type="Proteomes" id="UP001576774">
    <property type="component" value="Unassembled WGS sequence"/>
</dbReference>
<keyword evidence="2" id="KW-1185">Reference proteome</keyword>
<protein>
    <submittedName>
        <fullName evidence="1">Uncharacterized protein</fullName>
    </submittedName>
</protein>